<evidence type="ECO:0000256" key="4">
    <source>
        <dbReference type="ARBA" id="ARBA00023136"/>
    </source>
</evidence>
<comment type="caution">
    <text evidence="6">The sequence shown here is derived from an EMBL/GenBank/DDBJ whole genome shotgun (WGS) entry which is preliminary data.</text>
</comment>
<dbReference type="Gene3D" id="1.20.120.1630">
    <property type="match status" value="1"/>
</dbReference>
<protein>
    <submittedName>
        <fullName evidence="6">Isoprenylcysteine carboxylmethyltransferase family protein</fullName>
    </submittedName>
</protein>
<keyword evidence="7" id="KW-1185">Reference proteome</keyword>
<organism evidence="6 7">
    <name type="scientific">Labedella endophytica</name>
    <dbReference type="NCBI Taxonomy" id="1523160"/>
    <lineage>
        <taxon>Bacteria</taxon>
        <taxon>Bacillati</taxon>
        <taxon>Actinomycetota</taxon>
        <taxon>Actinomycetes</taxon>
        <taxon>Micrococcales</taxon>
        <taxon>Microbacteriaceae</taxon>
        <taxon>Labedella</taxon>
    </lineage>
</organism>
<dbReference type="GO" id="GO:0032259">
    <property type="term" value="P:methylation"/>
    <property type="evidence" value="ECO:0007669"/>
    <property type="project" value="UniProtKB-KW"/>
</dbReference>
<feature type="transmembrane region" description="Helical" evidence="5">
    <location>
        <begin position="32"/>
        <end position="53"/>
    </location>
</feature>
<evidence type="ECO:0000313" key="6">
    <source>
        <dbReference type="EMBL" id="RUQ98213.1"/>
    </source>
</evidence>
<evidence type="ECO:0000256" key="5">
    <source>
        <dbReference type="SAM" id="Phobius"/>
    </source>
</evidence>
<feature type="transmembrane region" description="Helical" evidence="5">
    <location>
        <begin position="116"/>
        <end position="137"/>
    </location>
</feature>
<evidence type="ECO:0000256" key="2">
    <source>
        <dbReference type="ARBA" id="ARBA00022692"/>
    </source>
</evidence>
<dbReference type="OrthoDB" id="941586at2"/>
<evidence type="ECO:0000256" key="3">
    <source>
        <dbReference type="ARBA" id="ARBA00022989"/>
    </source>
</evidence>
<evidence type="ECO:0000256" key="1">
    <source>
        <dbReference type="ARBA" id="ARBA00004127"/>
    </source>
</evidence>
<feature type="transmembrane region" description="Helical" evidence="5">
    <location>
        <begin position="91"/>
        <end position="110"/>
    </location>
</feature>
<feature type="transmembrane region" description="Helical" evidence="5">
    <location>
        <begin position="201"/>
        <end position="223"/>
    </location>
</feature>
<dbReference type="EMBL" id="RZGZ01000004">
    <property type="protein sequence ID" value="RUQ98213.1"/>
    <property type="molecule type" value="Genomic_DNA"/>
</dbReference>
<gene>
    <name evidence="6" type="ORF">ELQ94_14440</name>
</gene>
<keyword evidence="2 5" id="KW-0812">Transmembrane</keyword>
<sequence>MPPSATGRAPHPARIDERCRVTDRLGARHGRLYFALQALAGLAWWIAVFTVPAVRDATLGRIDPVVMAALDIPLFVVASALAAFGLRWAVWVAGPWTVLVTVGMVAYATATGLAGWGAVLMIAAAAGSVAAAMLVLLGRLPAEWIIAGPFAFRVARPGSTGDHVRRTGAQIVLFWGLFLVVFPLVIVFLERRWQLDVDVPVAVPILGGVLLAAASALGIWSAITMSTIGEGTPLPSATARNLVIAGPYRFVRNPMAVAGIAQGAAVGLVAGSWLVVIYAVAGSFVWNELVRPIEEADLEARFGAEYGAYRDRVACWVPRRPHRV</sequence>
<keyword evidence="6" id="KW-0808">Transferase</keyword>
<dbReference type="InterPro" id="IPR007318">
    <property type="entry name" value="Phopholipid_MeTrfase"/>
</dbReference>
<dbReference type="RefSeq" id="WP_127051066.1">
    <property type="nucleotide sequence ID" value="NZ_RZGZ01000004.1"/>
</dbReference>
<accession>A0A3S0XKP8</accession>
<reference evidence="6 7" key="1">
    <citation type="submission" date="2018-12" db="EMBL/GenBank/DDBJ databases">
        <authorList>
            <person name="Li F."/>
        </authorList>
    </citation>
    <scope>NUCLEOTIDE SEQUENCE [LARGE SCALE GENOMIC DNA]</scope>
    <source>
        <strain evidence="6 7">EGI 6500705</strain>
    </source>
</reference>
<feature type="transmembrane region" description="Helical" evidence="5">
    <location>
        <begin position="65"/>
        <end position="84"/>
    </location>
</feature>
<feature type="transmembrane region" description="Helical" evidence="5">
    <location>
        <begin position="171"/>
        <end position="189"/>
    </location>
</feature>
<comment type="subcellular location">
    <subcellularLocation>
        <location evidence="1">Endomembrane system</location>
        <topology evidence="1">Multi-pass membrane protein</topology>
    </subcellularLocation>
</comment>
<feature type="transmembrane region" description="Helical" evidence="5">
    <location>
        <begin position="256"/>
        <end position="281"/>
    </location>
</feature>
<name>A0A3S0XKP8_9MICO</name>
<dbReference type="GO" id="GO:0012505">
    <property type="term" value="C:endomembrane system"/>
    <property type="evidence" value="ECO:0007669"/>
    <property type="project" value="UniProtKB-SubCell"/>
</dbReference>
<keyword evidence="4 5" id="KW-0472">Membrane</keyword>
<keyword evidence="3 5" id="KW-1133">Transmembrane helix</keyword>
<evidence type="ECO:0000313" key="7">
    <source>
        <dbReference type="Proteomes" id="UP000274909"/>
    </source>
</evidence>
<keyword evidence="6" id="KW-0489">Methyltransferase</keyword>
<dbReference type="GO" id="GO:0008168">
    <property type="term" value="F:methyltransferase activity"/>
    <property type="evidence" value="ECO:0007669"/>
    <property type="project" value="UniProtKB-KW"/>
</dbReference>
<dbReference type="Pfam" id="PF04191">
    <property type="entry name" value="PEMT"/>
    <property type="match status" value="1"/>
</dbReference>
<dbReference type="Proteomes" id="UP000274909">
    <property type="component" value="Unassembled WGS sequence"/>
</dbReference>
<proteinExistence type="predicted"/>
<dbReference type="AlphaFoldDB" id="A0A3S0XKP8"/>